<feature type="transmembrane region" description="Helical" evidence="6">
    <location>
        <begin position="621"/>
        <end position="639"/>
    </location>
</feature>
<feature type="transmembrane region" description="Helical" evidence="6">
    <location>
        <begin position="193"/>
        <end position="214"/>
    </location>
</feature>
<evidence type="ECO:0000256" key="4">
    <source>
        <dbReference type="ARBA" id="ARBA00022989"/>
    </source>
</evidence>
<dbReference type="Proteomes" id="UP000886595">
    <property type="component" value="Unassembled WGS sequence"/>
</dbReference>
<dbReference type="GO" id="GO:0022857">
    <property type="term" value="F:transmembrane transporter activity"/>
    <property type="evidence" value="ECO:0007669"/>
    <property type="project" value="InterPro"/>
</dbReference>
<feature type="transmembrane region" description="Helical" evidence="6">
    <location>
        <begin position="81"/>
        <end position="101"/>
    </location>
</feature>
<gene>
    <name evidence="7" type="ORF">Bca52824_001074</name>
</gene>
<name>A0A8X7WFM3_BRACI</name>
<dbReference type="SUPFAM" id="SSF103473">
    <property type="entry name" value="MFS general substrate transporter"/>
    <property type="match status" value="2"/>
</dbReference>
<feature type="transmembrane region" description="Helical" evidence="6">
    <location>
        <begin position="762"/>
        <end position="783"/>
    </location>
</feature>
<evidence type="ECO:0000256" key="3">
    <source>
        <dbReference type="ARBA" id="ARBA00022692"/>
    </source>
</evidence>
<feature type="transmembrane region" description="Helical" evidence="6">
    <location>
        <begin position="55"/>
        <end position="75"/>
    </location>
</feature>
<keyword evidence="8" id="KW-1185">Reference proteome</keyword>
<organism evidence="7 8">
    <name type="scientific">Brassica carinata</name>
    <name type="common">Ethiopian mustard</name>
    <name type="synonym">Abyssinian cabbage</name>
    <dbReference type="NCBI Taxonomy" id="52824"/>
    <lineage>
        <taxon>Eukaryota</taxon>
        <taxon>Viridiplantae</taxon>
        <taxon>Streptophyta</taxon>
        <taxon>Embryophyta</taxon>
        <taxon>Tracheophyta</taxon>
        <taxon>Spermatophyta</taxon>
        <taxon>Magnoliopsida</taxon>
        <taxon>eudicotyledons</taxon>
        <taxon>Gunneridae</taxon>
        <taxon>Pentapetalae</taxon>
        <taxon>rosids</taxon>
        <taxon>malvids</taxon>
        <taxon>Brassicales</taxon>
        <taxon>Brassicaceae</taxon>
        <taxon>Brassiceae</taxon>
        <taxon>Brassica</taxon>
    </lineage>
</organism>
<dbReference type="Gene3D" id="1.20.1250.20">
    <property type="entry name" value="MFS general substrate transporter like domains"/>
    <property type="match status" value="2"/>
</dbReference>
<feature type="transmembrane region" description="Helical" evidence="6">
    <location>
        <begin position="1073"/>
        <end position="1094"/>
    </location>
</feature>
<evidence type="ECO:0000256" key="2">
    <source>
        <dbReference type="ARBA" id="ARBA00005982"/>
    </source>
</evidence>
<proteinExistence type="inferred from homology"/>
<dbReference type="InterPro" id="IPR036259">
    <property type="entry name" value="MFS_trans_sf"/>
</dbReference>
<feature type="transmembrane region" description="Helical" evidence="6">
    <location>
        <begin position="660"/>
        <end position="677"/>
    </location>
</feature>
<accession>A0A8X7WFM3</accession>
<feature type="transmembrane region" description="Helical" evidence="6">
    <location>
        <begin position="1031"/>
        <end position="1053"/>
    </location>
</feature>
<evidence type="ECO:0000313" key="8">
    <source>
        <dbReference type="Proteomes" id="UP000886595"/>
    </source>
</evidence>
<dbReference type="CDD" id="cd17416">
    <property type="entry name" value="MFS_NPF1_2"/>
    <property type="match status" value="2"/>
</dbReference>
<feature type="transmembrane region" description="Helical" evidence="6">
    <location>
        <begin position="20"/>
        <end position="43"/>
    </location>
</feature>
<dbReference type="AlphaFoldDB" id="A0A8X7WFM3"/>
<dbReference type="InterPro" id="IPR000109">
    <property type="entry name" value="POT_fam"/>
</dbReference>
<evidence type="ECO:0000256" key="5">
    <source>
        <dbReference type="ARBA" id="ARBA00023136"/>
    </source>
</evidence>
<evidence type="ECO:0000256" key="6">
    <source>
        <dbReference type="SAM" id="Phobius"/>
    </source>
</evidence>
<feature type="transmembrane region" description="Helical" evidence="6">
    <location>
        <begin position="737"/>
        <end position="756"/>
    </location>
</feature>
<reference evidence="7 8" key="1">
    <citation type="submission" date="2020-02" db="EMBL/GenBank/DDBJ databases">
        <authorList>
            <person name="Ma Q."/>
            <person name="Huang Y."/>
            <person name="Song X."/>
            <person name="Pei D."/>
        </authorList>
    </citation>
    <scope>NUCLEOTIDE SEQUENCE [LARGE SCALE GENOMIC DNA]</scope>
    <source>
        <strain evidence="7">Sxm20200214</strain>
        <tissue evidence="7">Leaf</tissue>
    </source>
</reference>
<keyword evidence="4 6" id="KW-1133">Transmembrane helix</keyword>
<evidence type="ECO:0000313" key="7">
    <source>
        <dbReference type="EMBL" id="KAG2329894.1"/>
    </source>
</evidence>
<feature type="transmembrane region" description="Helical" evidence="6">
    <location>
        <begin position="958"/>
        <end position="978"/>
    </location>
</feature>
<comment type="similarity">
    <text evidence="2">Belongs to the major facilitator superfamily. Proton-dependent oligopeptide transporter (POT/PTR) (TC 2.A.17) family.</text>
</comment>
<comment type="subcellular location">
    <subcellularLocation>
        <location evidence="1">Membrane</location>
        <topology evidence="1">Multi-pass membrane protein</topology>
    </subcellularLocation>
</comment>
<evidence type="ECO:0000256" key="1">
    <source>
        <dbReference type="ARBA" id="ARBA00004141"/>
    </source>
</evidence>
<feature type="transmembrane region" description="Helical" evidence="6">
    <location>
        <begin position="924"/>
        <end position="946"/>
    </location>
</feature>
<feature type="transmembrane region" description="Helical" evidence="6">
    <location>
        <begin position="427"/>
        <end position="446"/>
    </location>
</feature>
<feature type="transmembrane region" description="Helical" evidence="6">
    <location>
        <begin position="507"/>
        <end position="531"/>
    </location>
</feature>
<feature type="transmembrane region" description="Helical" evidence="6">
    <location>
        <begin position="166"/>
        <end position="187"/>
    </location>
</feature>
<dbReference type="EMBL" id="JAAMPC010000001">
    <property type="protein sequence ID" value="KAG2329894.1"/>
    <property type="molecule type" value="Genomic_DNA"/>
</dbReference>
<feature type="transmembrane region" description="Helical" evidence="6">
    <location>
        <begin position="884"/>
        <end position="904"/>
    </location>
</feature>
<feature type="transmembrane region" description="Helical" evidence="6">
    <location>
        <begin position="557"/>
        <end position="586"/>
    </location>
</feature>
<sequence length="1113" mass="122445">MAGSVTGDAETQISNTKRRVGATLLGLTIAAWGWLLNLIVYLIEEFNVKSIAAAQISNIVSGCICMVPAVGAIAADSFFGTIPVISVSAFISLMGVALLTLTAALDSLRPNPCETASSLCQSPSKIQLGVLYTAITLASIGTGGTRFTLATAGANQYEKTKDQGSFFNWFFFTTYLAGAISATAIVYSEDNVSWTFGFGLCVAANFFSFLVFVLGRRFYKHDKPLGSPFTSLLRVIIAAVFKRKAVVSSNEKDYHSESLSMPTKSLRFFNRAALKQEDEVKPDGTIHNPWRLCSVQQVEDFKAVIRIIPLALATIFLSTPIATQLSLTVLQGLVMDRRLGPNFKIPAGSLQVITLLSTCLFIIVNDRFLYPCYQKLTGKFLTPLQRVGIGHVFNILSMAVTAIVEAKRLKIVENGHFLESSSIADMSVLWLFPPLVIVGIGEAFHFPGNVALCYQEFPESMRSTATSITSVVIGICFYTSTALIDLIQRTTAWLPDDINHGRVDNVYWVLVTGGVLNLVYFLVLINSWFFFSSMADLVSGDIEVQHSGDPRSKRGGWITFPFIIVTLLGLSITSFGVILNLIVFLIEEFNSKSIAAAQISIIFNGCLAMLPVVAAILTDSFFGDIPVILASTFISLLVNPKLIDALLSTYTKSSSFPKRLFQGIFLLTLIASLDYLRPGPCEMGSILCQSPSQFQLGILYAALALVTMGTAGTRVTLASAGANQYKKPKDQRTFFNCYFLTVNTGAIISATAIVYTQDNASWKLGFGLCAAANLISFIIFISGKRLYKLSKPMGSPFTSLVRVLVAATVKRKAMISSKEEDYYHQGIGEKDKTTVVVPSKSFRFFNRAALQIEEESGDAINNKWRLCSVQEVEDFKAVLRLVPLWLSIIFVSIPVGVQSSLMVLQALVMDRVLSPHFKVSAGSIQVIAIIFSSIFIIINNWLVYPIYHKLTNKVMTPLQKIGMGHVFTILSMAISAVVEAKRLKTVENEHLMPVLWLFPPLVILGINEAFQLPANTELFYGEFPESLRNTATSLTSLVIGVSYYLSTALIDLIQRTTAWLPDDINHGRVDNVYWVLVIGGVLNFGYFLVCSWFYNYRILKDDDQEQNPKDVII</sequence>
<feature type="transmembrane region" description="Helical" evidence="6">
    <location>
        <begin position="466"/>
        <end position="487"/>
    </location>
</feature>
<feature type="transmembrane region" description="Helical" evidence="6">
    <location>
        <begin position="345"/>
        <end position="364"/>
    </location>
</feature>
<dbReference type="Pfam" id="PF00854">
    <property type="entry name" value="PTR2"/>
    <property type="match status" value="2"/>
</dbReference>
<feature type="transmembrane region" description="Helical" evidence="6">
    <location>
        <begin position="593"/>
        <end position="615"/>
    </location>
</feature>
<protein>
    <submittedName>
        <fullName evidence="7">Uncharacterized protein</fullName>
    </submittedName>
</protein>
<comment type="caution">
    <text evidence="7">The sequence shown here is derived from an EMBL/GenBank/DDBJ whole genome shotgun (WGS) entry which is preliminary data.</text>
</comment>
<feature type="transmembrane region" description="Helical" evidence="6">
    <location>
        <begin position="990"/>
        <end position="1010"/>
    </location>
</feature>
<keyword evidence="5 6" id="KW-0472">Membrane</keyword>
<dbReference type="PANTHER" id="PTHR11654">
    <property type="entry name" value="OLIGOPEPTIDE TRANSPORTER-RELATED"/>
    <property type="match status" value="1"/>
</dbReference>
<dbReference type="GO" id="GO:0016020">
    <property type="term" value="C:membrane"/>
    <property type="evidence" value="ECO:0007669"/>
    <property type="project" value="UniProtKB-SubCell"/>
</dbReference>
<feature type="transmembrane region" description="Helical" evidence="6">
    <location>
        <begin position="697"/>
        <end position="717"/>
    </location>
</feature>
<keyword evidence="3 6" id="KW-0812">Transmembrane</keyword>
<dbReference type="OrthoDB" id="8904098at2759"/>